<protein>
    <submittedName>
        <fullName evidence="1">Uncharacterized protein</fullName>
    </submittedName>
</protein>
<feature type="non-terminal residue" evidence="1">
    <location>
        <position position="18"/>
    </location>
</feature>
<organism evidence="1 2">
    <name type="scientific">Didymodactylos carnosus</name>
    <dbReference type="NCBI Taxonomy" id="1234261"/>
    <lineage>
        <taxon>Eukaryota</taxon>
        <taxon>Metazoa</taxon>
        <taxon>Spiralia</taxon>
        <taxon>Gnathifera</taxon>
        <taxon>Rotifera</taxon>
        <taxon>Eurotatoria</taxon>
        <taxon>Bdelloidea</taxon>
        <taxon>Philodinida</taxon>
        <taxon>Philodinidae</taxon>
        <taxon>Didymodactylos</taxon>
    </lineage>
</organism>
<accession>A0A8S2Y8S5</accession>
<evidence type="ECO:0000313" key="1">
    <source>
        <dbReference type="EMBL" id="CAF4541756.1"/>
    </source>
</evidence>
<proteinExistence type="predicted"/>
<dbReference type="EMBL" id="CAJOBA010107206">
    <property type="protein sequence ID" value="CAF4541756.1"/>
    <property type="molecule type" value="Genomic_DNA"/>
</dbReference>
<dbReference type="Proteomes" id="UP000682733">
    <property type="component" value="Unassembled WGS sequence"/>
</dbReference>
<name>A0A8S2Y8S5_9BILA</name>
<reference evidence="1" key="1">
    <citation type="submission" date="2021-02" db="EMBL/GenBank/DDBJ databases">
        <authorList>
            <person name="Nowell W R."/>
        </authorList>
    </citation>
    <scope>NUCLEOTIDE SEQUENCE</scope>
</reference>
<sequence length="18" mass="2147">MNRVLPKFWALLGFLLVE</sequence>
<evidence type="ECO:0000313" key="2">
    <source>
        <dbReference type="Proteomes" id="UP000682733"/>
    </source>
</evidence>
<comment type="caution">
    <text evidence="1">The sequence shown here is derived from an EMBL/GenBank/DDBJ whole genome shotgun (WGS) entry which is preliminary data.</text>
</comment>
<gene>
    <name evidence="1" type="ORF">TMI583_LOCUS49379</name>
</gene>
<dbReference type="AlphaFoldDB" id="A0A8S2Y8S5"/>